<dbReference type="GO" id="GO:0008654">
    <property type="term" value="P:phospholipid biosynthetic process"/>
    <property type="evidence" value="ECO:0007669"/>
    <property type="project" value="TreeGrafter"/>
</dbReference>
<evidence type="ECO:0000313" key="3">
    <source>
        <dbReference type="EMBL" id="KAG5191185.1"/>
    </source>
</evidence>
<keyword evidence="1" id="KW-0472">Membrane</keyword>
<dbReference type="PANTHER" id="PTHR31605">
    <property type="entry name" value="GLYCEROL-3-PHOSPHATE O-ACYLTRANSFERASE 1"/>
    <property type="match status" value="1"/>
</dbReference>
<evidence type="ECO:0000313" key="4">
    <source>
        <dbReference type="Proteomes" id="UP000664859"/>
    </source>
</evidence>
<dbReference type="OrthoDB" id="5567124at2759"/>
<dbReference type="InterPro" id="IPR002123">
    <property type="entry name" value="Plipid/glycerol_acylTrfase"/>
</dbReference>
<keyword evidence="3" id="KW-0808">Transferase</keyword>
<dbReference type="Pfam" id="PF01553">
    <property type="entry name" value="Acyltransferase"/>
    <property type="match status" value="1"/>
</dbReference>
<comment type="caution">
    <text evidence="3">The sequence shown here is derived from an EMBL/GenBank/DDBJ whole genome shotgun (WGS) entry which is preliminary data.</text>
</comment>
<dbReference type="Proteomes" id="UP000664859">
    <property type="component" value="Unassembled WGS sequence"/>
</dbReference>
<dbReference type="EMBL" id="JAFCMP010000023">
    <property type="protein sequence ID" value="KAG5191185.1"/>
    <property type="molecule type" value="Genomic_DNA"/>
</dbReference>
<name>A0A836CLQ0_9STRA</name>
<keyword evidence="1" id="KW-1133">Transmembrane helix</keyword>
<accession>A0A836CLQ0</accession>
<dbReference type="SUPFAM" id="SSF69593">
    <property type="entry name" value="Glycerol-3-phosphate (1)-acyltransferase"/>
    <property type="match status" value="1"/>
</dbReference>
<dbReference type="PANTHER" id="PTHR31605:SF0">
    <property type="entry name" value="GLYCEROL-3-PHOSPHATE O-ACYLTRANSFERASE 1"/>
    <property type="match status" value="1"/>
</dbReference>
<keyword evidence="3" id="KW-0012">Acyltransferase</keyword>
<protein>
    <submittedName>
        <fullName evidence="3">Acyltransferase</fullName>
    </submittedName>
</protein>
<evidence type="ECO:0000256" key="1">
    <source>
        <dbReference type="SAM" id="Phobius"/>
    </source>
</evidence>
<organism evidence="3 4">
    <name type="scientific">Tribonema minus</name>
    <dbReference type="NCBI Taxonomy" id="303371"/>
    <lineage>
        <taxon>Eukaryota</taxon>
        <taxon>Sar</taxon>
        <taxon>Stramenopiles</taxon>
        <taxon>Ochrophyta</taxon>
        <taxon>PX clade</taxon>
        <taxon>Xanthophyceae</taxon>
        <taxon>Tribonematales</taxon>
        <taxon>Tribonemataceae</taxon>
        <taxon>Tribonema</taxon>
    </lineage>
</organism>
<keyword evidence="1" id="KW-0812">Transmembrane</keyword>
<evidence type="ECO:0000259" key="2">
    <source>
        <dbReference type="SMART" id="SM00563"/>
    </source>
</evidence>
<sequence length="494" mass="53354">MVRLTAKDSLWKHPFWKYVVGGVGTVPIQRRDEYGSAADNKKAMAKLHEALEDGACVCLFPEGQSRYQSGLAPLKTGVGYIALETLRRALDAGKEDFTVTVIACGITYTHREKFRSDVCVVFETAARLRAGSLPELVGGPNGEKGAARAIVDSVAALLRRSVVSAPEWATVRAALAAVRLHAPVGARIALAQHARLTQSFVQVLSACTPASLAQRRLVRLASDPDIPVQDPEPSSTQEERAAALLSQLLAYQDALDAAGLPDAMLLKSATQSRLGLLCTAACRALWTAALGLIAAPGAVILSPALATGKFLEARIIRTNQGPRRIRNLDEVAQYKLAVSVFVAPTLIFGVAWGNKRLLAPGLPMPALLGASAAWLWLTMRWIEDGMASANTLAAQLRLLLSPARAAALRKQRSALLPQVQAAAEEYGLPTAEQLVANAPADCKKRTSFLSYFSLLRRRRREWGECAHYGITPVDYPEQMLLRQSQRNPASKKSE</sequence>
<keyword evidence="4" id="KW-1185">Reference proteome</keyword>
<proteinExistence type="predicted"/>
<feature type="transmembrane region" description="Helical" evidence="1">
    <location>
        <begin position="358"/>
        <end position="377"/>
    </location>
</feature>
<dbReference type="InterPro" id="IPR052744">
    <property type="entry name" value="GPAT/DAPAT"/>
</dbReference>
<dbReference type="GO" id="GO:0016287">
    <property type="term" value="F:glycerone-phosphate O-acyltransferase activity"/>
    <property type="evidence" value="ECO:0007669"/>
    <property type="project" value="TreeGrafter"/>
</dbReference>
<feature type="domain" description="Phospholipid/glycerol acyltransferase" evidence="2">
    <location>
        <begin position="1"/>
        <end position="109"/>
    </location>
</feature>
<dbReference type="GO" id="GO:0004366">
    <property type="term" value="F:glycerol-3-phosphate O-acyltransferase activity"/>
    <property type="evidence" value="ECO:0007669"/>
    <property type="project" value="TreeGrafter"/>
</dbReference>
<gene>
    <name evidence="3" type="ORF">JKP88DRAFT_296727</name>
</gene>
<feature type="transmembrane region" description="Helical" evidence="1">
    <location>
        <begin position="284"/>
        <end position="311"/>
    </location>
</feature>
<feature type="transmembrane region" description="Helical" evidence="1">
    <location>
        <begin position="332"/>
        <end position="352"/>
    </location>
</feature>
<dbReference type="AlphaFoldDB" id="A0A836CLQ0"/>
<dbReference type="SMART" id="SM00563">
    <property type="entry name" value="PlsC"/>
    <property type="match status" value="1"/>
</dbReference>
<reference evidence="3" key="1">
    <citation type="submission" date="2021-02" db="EMBL/GenBank/DDBJ databases">
        <title>First Annotated Genome of the Yellow-green Alga Tribonema minus.</title>
        <authorList>
            <person name="Mahan K.M."/>
        </authorList>
    </citation>
    <scope>NUCLEOTIDE SEQUENCE</scope>
    <source>
        <strain evidence="3">UTEX B ZZ1240</strain>
    </source>
</reference>